<protein>
    <submittedName>
        <fullName evidence="1">Frigida-like protein</fullName>
    </submittedName>
</protein>
<proteinExistence type="predicted"/>
<evidence type="ECO:0000313" key="2">
    <source>
        <dbReference type="Proteomes" id="UP000265520"/>
    </source>
</evidence>
<accession>A0A392VEK4</accession>
<dbReference type="Proteomes" id="UP000265520">
    <property type="component" value="Unassembled WGS sequence"/>
</dbReference>
<evidence type="ECO:0000313" key="1">
    <source>
        <dbReference type="EMBL" id="MCI85265.1"/>
    </source>
</evidence>
<dbReference type="AlphaFoldDB" id="A0A392VEK4"/>
<reference evidence="1 2" key="1">
    <citation type="journal article" date="2018" name="Front. Plant Sci.">
        <title>Red Clover (Trifolium pratense) and Zigzag Clover (T. medium) - A Picture of Genomic Similarities and Differences.</title>
        <authorList>
            <person name="Dluhosova J."/>
            <person name="Istvanek J."/>
            <person name="Nedelnik J."/>
            <person name="Repkova J."/>
        </authorList>
    </citation>
    <scope>NUCLEOTIDE SEQUENCE [LARGE SCALE GENOMIC DNA]</scope>
    <source>
        <strain evidence="2">cv. 10/8</strain>
        <tissue evidence="1">Leaf</tissue>
    </source>
</reference>
<sequence>ELESKDEKLKVHVKEPKSKENWLEFDGHVKDLESKPNKFDGQLQRPCSREKQYDALIELFDEEAELGK</sequence>
<dbReference type="EMBL" id="LXQA011111374">
    <property type="protein sequence ID" value="MCI85265.1"/>
    <property type="molecule type" value="Genomic_DNA"/>
</dbReference>
<feature type="non-terminal residue" evidence="1">
    <location>
        <position position="1"/>
    </location>
</feature>
<organism evidence="1 2">
    <name type="scientific">Trifolium medium</name>
    <dbReference type="NCBI Taxonomy" id="97028"/>
    <lineage>
        <taxon>Eukaryota</taxon>
        <taxon>Viridiplantae</taxon>
        <taxon>Streptophyta</taxon>
        <taxon>Embryophyta</taxon>
        <taxon>Tracheophyta</taxon>
        <taxon>Spermatophyta</taxon>
        <taxon>Magnoliopsida</taxon>
        <taxon>eudicotyledons</taxon>
        <taxon>Gunneridae</taxon>
        <taxon>Pentapetalae</taxon>
        <taxon>rosids</taxon>
        <taxon>fabids</taxon>
        <taxon>Fabales</taxon>
        <taxon>Fabaceae</taxon>
        <taxon>Papilionoideae</taxon>
        <taxon>50 kb inversion clade</taxon>
        <taxon>NPAAA clade</taxon>
        <taxon>Hologalegina</taxon>
        <taxon>IRL clade</taxon>
        <taxon>Trifolieae</taxon>
        <taxon>Trifolium</taxon>
    </lineage>
</organism>
<keyword evidence="2" id="KW-1185">Reference proteome</keyword>
<comment type="caution">
    <text evidence="1">The sequence shown here is derived from an EMBL/GenBank/DDBJ whole genome shotgun (WGS) entry which is preliminary data.</text>
</comment>
<name>A0A392VEK4_9FABA</name>